<keyword evidence="1 3" id="KW-0853">WD repeat</keyword>
<dbReference type="SMART" id="SM00320">
    <property type="entry name" value="WD40"/>
    <property type="match status" value="6"/>
</dbReference>
<dbReference type="RefSeq" id="WP_253884737.1">
    <property type="nucleotide sequence ID" value="NZ_BAAAVB010000002.1"/>
</dbReference>
<dbReference type="PROSITE" id="PS50082">
    <property type="entry name" value="WD_REPEATS_2"/>
    <property type="match status" value="1"/>
</dbReference>
<name>A0ABT1I5C9_9PSEU</name>
<dbReference type="PROSITE" id="PS00678">
    <property type="entry name" value="WD_REPEATS_1"/>
    <property type="match status" value="1"/>
</dbReference>
<dbReference type="Pfam" id="PF00400">
    <property type="entry name" value="WD40"/>
    <property type="match status" value="2"/>
</dbReference>
<keyword evidence="5" id="KW-1185">Reference proteome</keyword>
<dbReference type="PANTHER" id="PTHR19879">
    <property type="entry name" value="TRANSCRIPTION INITIATION FACTOR TFIID"/>
    <property type="match status" value="1"/>
</dbReference>
<sequence>MAISRQYAVLANSAVSGDRAAMYALRALQAAPTAEARGALLKAAMTGLDGTIGDVGVDDVAVNPDGTMVATGRGGEPPQVWRTRERTRLSTNLPAEPHSAMKFSPDGRWLAIALPVSDRVWIWDARMGRNVAQLSGSGAIAWQLNGESLVVHSGTQRVLRFWSTDGWRVTREMAVRRADSIAVSPDGGGVLVGDHLVGELSLLSANGQLLWRVPGRGPWYTAWSPDGAIVAMANGAQAKVSLRDSASGDLRAEANAWNPGKLAFGPDSRLAILSRSGSIQVWDPRYDTWSSEDILTGTAVVGGDISADGRTAALVSQGRAVVLWRRDHGWIASRPSGAARLERLGDQLTVSADTGDFAVWQLSSRSRTKTGAFHAPGRVRRSADGLIARKVSPAAVQASDLAGKVLQDIQFSRNIGPLAFTADGKYLAISGGPVPGTAQRGMSDLALIDPLTGQQSARVGFDYMGQVLALESVPAQARLVVVTAGSSEEPAVASMLRVLGLPDLRSERVINLGSGTTNDLAMMSGSRAATVGPGRDIDVWDIDTGARVASFGDHPIPPTVVAASSDSRLIATGENSVVRLWDPDSGDLFAVFTAHSGPISDVEWTADGELITTAEDGKIGIWDVDTERVVQRLCRVVGEQADWRAVGVAPEDVPCPS</sequence>
<evidence type="ECO:0000313" key="4">
    <source>
        <dbReference type="EMBL" id="MCP2267825.1"/>
    </source>
</evidence>
<evidence type="ECO:0000256" key="1">
    <source>
        <dbReference type="ARBA" id="ARBA00022574"/>
    </source>
</evidence>
<dbReference type="InterPro" id="IPR015943">
    <property type="entry name" value="WD40/YVTN_repeat-like_dom_sf"/>
</dbReference>
<dbReference type="EMBL" id="JAMTCO010000001">
    <property type="protein sequence ID" value="MCP2267825.1"/>
    <property type="molecule type" value="Genomic_DNA"/>
</dbReference>
<organism evidence="4 5">
    <name type="scientific">Actinokineospora diospyrosa</name>
    <dbReference type="NCBI Taxonomy" id="103728"/>
    <lineage>
        <taxon>Bacteria</taxon>
        <taxon>Bacillati</taxon>
        <taxon>Actinomycetota</taxon>
        <taxon>Actinomycetes</taxon>
        <taxon>Pseudonocardiales</taxon>
        <taxon>Pseudonocardiaceae</taxon>
        <taxon>Actinokineospora</taxon>
    </lineage>
</organism>
<dbReference type="SUPFAM" id="SSF50998">
    <property type="entry name" value="Quinoprotein alcohol dehydrogenase-like"/>
    <property type="match status" value="1"/>
</dbReference>
<comment type="caution">
    <text evidence="4">The sequence shown here is derived from an EMBL/GenBank/DDBJ whole genome shotgun (WGS) entry which is preliminary data.</text>
</comment>
<evidence type="ECO:0000313" key="5">
    <source>
        <dbReference type="Proteomes" id="UP001205185"/>
    </source>
</evidence>
<dbReference type="InterPro" id="IPR019775">
    <property type="entry name" value="WD40_repeat_CS"/>
</dbReference>
<protein>
    <submittedName>
        <fullName evidence="4">WD40 repeat</fullName>
    </submittedName>
</protein>
<dbReference type="InterPro" id="IPR001680">
    <property type="entry name" value="WD40_rpt"/>
</dbReference>
<gene>
    <name evidence="4" type="ORF">LV75_000307</name>
</gene>
<dbReference type="PANTHER" id="PTHR19879:SF9">
    <property type="entry name" value="TRANSCRIPTION INITIATION FACTOR TFIID SUBUNIT 5"/>
    <property type="match status" value="1"/>
</dbReference>
<evidence type="ECO:0000256" key="3">
    <source>
        <dbReference type="PROSITE-ProRule" id="PRU00221"/>
    </source>
</evidence>
<dbReference type="Proteomes" id="UP001205185">
    <property type="component" value="Unassembled WGS sequence"/>
</dbReference>
<evidence type="ECO:0000256" key="2">
    <source>
        <dbReference type="ARBA" id="ARBA00022737"/>
    </source>
</evidence>
<dbReference type="Gene3D" id="2.130.10.10">
    <property type="entry name" value="YVTN repeat-like/Quinoprotein amine dehydrogenase"/>
    <property type="match status" value="3"/>
</dbReference>
<accession>A0ABT1I5C9</accession>
<feature type="repeat" description="WD" evidence="3">
    <location>
        <begin position="592"/>
        <end position="632"/>
    </location>
</feature>
<proteinExistence type="predicted"/>
<dbReference type="PROSITE" id="PS50294">
    <property type="entry name" value="WD_REPEATS_REGION"/>
    <property type="match status" value="1"/>
</dbReference>
<dbReference type="InterPro" id="IPR011047">
    <property type="entry name" value="Quinoprotein_ADH-like_sf"/>
</dbReference>
<keyword evidence="2" id="KW-0677">Repeat</keyword>
<reference evidence="4 5" key="1">
    <citation type="submission" date="2022-06" db="EMBL/GenBank/DDBJ databases">
        <title>Genomic Encyclopedia of Archaeal and Bacterial Type Strains, Phase II (KMG-II): from individual species to whole genera.</title>
        <authorList>
            <person name="Goeker M."/>
        </authorList>
    </citation>
    <scope>NUCLEOTIDE SEQUENCE [LARGE SCALE GENOMIC DNA]</scope>
    <source>
        <strain evidence="4 5">DSM 44255</strain>
    </source>
</reference>